<gene>
    <name evidence="1" type="ORF">Oscil6304_5810</name>
</gene>
<evidence type="ECO:0000313" key="2">
    <source>
        <dbReference type="Proteomes" id="UP000010367"/>
    </source>
</evidence>
<dbReference type="KEGG" id="oac:Oscil6304_5810"/>
<dbReference type="InParanoid" id="K9TTH3"/>
<reference evidence="1 2" key="1">
    <citation type="submission" date="2012-06" db="EMBL/GenBank/DDBJ databases">
        <title>Finished chromosome of genome of Oscillatoria acuminata PCC 6304.</title>
        <authorList>
            <consortium name="US DOE Joint Genome Institute"/>
            <person name="Gugger M."/>
            <person name="Coursin T."/>
            <person name="Rippka R."/>
            <person name="Tandeau De Marsac N."/>
            <person name="Huntemann M."/>
            <person name="Wei C.-L."/>
            <person name="Han J."/>
            <person name="Detter J.C."/>
            <person name="Han C."/>
            <person name="Tapia R."/>
            <person name="Davenport K."/>
            <person name="Daligault H."/>
            <person name="Erkkila T."/>
            <person name="Gu W."/>
            <person name="Munk A.C.C."/>
            <person name="Teshima H."/>
            <person name="Xu Y."/>
            <person name="Chain P."/>
            <person name="Chen A."/>
            <person name="Krypides N."/>
            <person name="Mavromatis K."/>
            <person name="Markowitz V."/>
            <person name="Szeto E."/>
            <person name="Ivanova N."/>
            <person name="Mikhailova N."/>
            <person name="Ovchinnikova G."/>
            <person name="Pagani I."/>
            <person name="Pati A."/>
            <person name="Goodwin L."/>
            <person name="Peters L."/>
            <person name="Pitluck S."/>
            <person name="Woyke T."/>
            <person name="Kerfeld C."/>
        </authorList>
    </citation>
    <scope>NUCLEOTIDE SEQUENCE [LARGE SCALE GENOMIC DNA]</scope>
    <source>
        <strain evidence="1 2">PCC 6304</strain>
    </source>
</reference>
<dbReference type="OrthoDB" id="528637at2"/>
<organism evidence="1 2">
    <name type="scientific">Oscillatoria acuminata PCC 6304</name>
    <dbReference type="NCBI Taxonomy" id="56110"/>
    <lineage>
        <taxon>Bacteria</taxon>
        <taxon>Bacillati</taxon>
        <taxon>Cyanobacteriota</taxon>
        <taxon>Cyanophyceae</taxon>
        <taxon>Oscillatoriophycideae</taxon>
        <taxon>Oscillatoriales</taxon>
        <taxon>Oscillatoriaceae</taxon>
        <taxon>Oscillatoria</taxon>
    </lineage>
</organism>
<dbReference type="HOGENOM" id="CLU_1406472_0_0_3"/>
<dbReference type="eggNOG" id="ENOG5032R7Y">
    <property type="taxonomic scope" value="Bacteria"/>
</dbReference>
<keyword evidence="2" id="KW-1185">Reference proteome</keyword>
<evidence type="ECO:0000313" key="1">
    <source>
        <dbReference type="EMBL" id="AFY85279.1"/>
    </source>
</evidence>
<protein>
    <submittedName>
        <fullName evidence="1">Uncharacterized protein</fullName>
    </submittedName>
</protein>
<dbReference type="RefSeq" id="WP_015151885.1">
    <property type="nucleotide sequence ID" value="NC_019693.1"/>
</dbReference>
<name>K9TTH3_9CYAN</name>
<dbReference type="AlphaFoldDB" id="K9TTH3"/>
<dbReference type="PATRIC" id="fig|56110.3.peg.7137"/>
<dbReference type="EMBL" id="CP003607">
    <property type="protein sequence ID" value="AFY85279.1"/>
    <property type="molecule type" value="Genomic_DNA"/>
</dbReference>
<proteinExistence type="predicted"/>
<accession>K9TTH3</accession>
<sequence length="190" mass="22133">MALQYTNRRGQTYVLHQGTTKTGKPKYYFSLKTEGNLIDSIPDGYEIYENPNSQVYLRKIQPKVFSDRELETVEQGIKRYSKIKKFIIDVKDNSIIIHLPDQDVGKVSDILSALGGRDTSSKHLDSLLTYTPMMRFVRRKDSKNFWVQRWCFRGSVDDWIDLDAGEDLESLVKKYAPHLGQESFYELYGF</sequence>
<dbReference type="Proteomes" id="UP000010367">
    <property type="component" value="Chromosome"/>
</dbReference>